<dbReference type="SUPFAM" id="SSF52833">
    <property type="entry name" value="Thioredoxin-like"/>
    <property type="match status" value="1"/>
</dbReference>
<dbReference type="PANTHER" id="PTHR36417">
    <property type="entry name" value="SELENOPROTEIN DOMAIN PROTEIN (AFU_ORTHOLOGUE AFUA_1G05220)"/>
    <property type="match status" value="1"/>
</dbReference>
<organism evidence="3 4">
    <name type="scientific">Madurella mycetomatis</name>
    <dbReference type="NCBI Taxonomy" id="100816"/>
    <lineage>
        <taxon>Eukaryota</taxon>
        <taxon>Fungi</taxon>
        <taxon>Dikarya</taxon>
        <taxon>Ascomycota</taxon>
        <taxon>Pezizomycotina</taxon>
        <taxon>Sordariomycetes</taxon>
        <taxon>Sordariomycetidae</taxon>
        <taxon>Sordariales</taxon>
        <taxon>Sordariales incertae sedis</taxon>
        <taxon>Madurella</taxon>
    </lineage>
</organism>
<dbReference type="Gene3D" id="3.40.30.10">
    <property type="entry name" value="Glutaredoxin"/>
    <property type="match status" value="1"/>
</dbReference>
<dbReference type="InterPro" id="IPR036249">
    <property type="entry name" value="Thioredoxin-like_sf"/>
</dbReference>
<evidence type="ECO:0000313" key="3">
    <source>
        <dbReference type="EMBL" id="KXX75914.1"/>
    </source>
</evidence>
<dbReference type="PANTHER" id="PTHR36417:SF2">
    <property type="entry name" value="SELENOPROTEIN DOMAIN PROTEIN (AFU_ORTHOLOGUE AFUA_1G05220)"/>
    <property type="match status" value="1"/>
</dbReference>
<dbReference type="InterPro" id="IPR011893">
    <property type="entry name" value="Selenoprotein_Rdx-typ"/>
</dbReference>
<feature type="compositionally biased region" description="Basic and acidic residues" evidence="2">
    <location>
        <begin position="180"/>
        <end position="199"/>
    </location>
</feature>
<dbReference type="OrthoDB" id="60822at2759"/>
<evidence type="ECO:0000256" key="2">
    <source>
        <dbReference type="SAM" id="MobiDB-lite"/>
    </source>
</evidence>
<sequence length="207" mass="23061">MAEIAGGPTEPRLPRITIQFCTQCKWMLRAAYYAQELLSTFSTSLGEVALQPATGGVFVVEIATLASASGEASTVVAADNDQPRQRRPAPAATVLWDRKVDGGFPETKELKRRVRDVIQPGRDLGHVDRDDGRGKGKGKRERRLRRKRETAKGRQERRREGKEEKYVMLGEGRSVTIANESERMEVGRNGDGRHERCGFDVEPTSIP</sequence>
<keyword evidence="1" id="KW-0676">Redox-active center</keyword>
<evidence type="ECO:0000313" key="4">
    <source>
        <dbReference type="Proteomes" id="UP000078237"/>
    </source>
</evidence>
<gene>
    <name evidence="3" type="ORF">MMYC01_208201</name>
</gene>
<dbReference type="AlphaFoldDB" id="A0A175VYS1"/>
<dbReference type="Proteomes" id="UP000078237">
    <property type="component" value="Unassembled WGS sequence"/>
</dbReference>
<protein>
    <recommendedName>
        <fullName evidence="5">Selenoprotein W</fullName>
    </recommendedName>
</protein>
<evidence type="ECO:0000256" key="1">
    <source>
        <dbReference type="ARBA" id="ARBA00023284"/>
    </source>
</evidence>
<dbReference type="VEuPathDB" id="FungiDB:MMYC01_208201"/>
<proteinExistence type="predicted"/>
<feature type="compositionally biased region" description="Basic and acidic residues" evidence="2">
    <location>
        <begin position="150"/>
        <end position="166"/>
    </location>
</feature>
<evidence type="ECO:0008006" key="5">
    <source>
        <dbReference type="Google" id="ProtNLM"/>
    </source>
</evidence>
<reference evidence="3 4" key="1">
    <citation type="journal article" date="2016" name="Genome Announc.">
        <title>Genome Sequence of Madurella mycetomatis mm55, Isolated from a Human Mycetoma Case in Sudan.</title>
        <authorList>
            <person name="Smit S."/>
            <person name="Derks M.F."/>
            <person name="Bervoets S."/>
            <person name="Fahal A."/>
            <person name="van Leeuwen W."/>
            <person name="van Belkum A."/>
            <person name="van de Sande W.W."/>
        </authorList>
    </citation>
    <scope>NUCLEOTIDE SEQUENCE [LARGE SCALE GENOMIC DNA]</scope>
    <source>
        <strain evidence="4">mm55</strain>
    </source>
</reference>
<accession>A0A175VYS1</accession>
<feature type="compositionally biased region" description="Basic and acidic residues" evidence="2">
    <location>
        <begin position="123"/>
        <end position="134"/>
    </location>
</feature>
<feature type="region of interest" description="Disordered" evidence="2">
    <location>
        <begin position="115"/>
        <end position="207"/>
    </location>
</feature>
<comment type="caution">
    <text evidence="3">The sequence shown here is derived from an EMBL/GenBank/DDBJ whole genome shotgun (WGS) entry which is preliminary data.</text>
</comment>
<name>A0A175VYS1_9PEZI</name>
<keyword evidence="4" id="KW-1185">Reference proteome</keyword>
<feature type="compositionally biased region" description="Basic residues" evidence="2">
    <location>
        <begin position="135"/>
        <end position="149"/>
    </location>
</feature>
<dbReference type="Pfam" id="PF10262">
    <property type="entry name" value="Rdx"/>
    <property type="match status" value="1"/>
</dbReference>
<dbReference type="EMBL" id="LCTW02000240">
    <property type="protein sequence ID" value="KXX75914.1"/>
    <property type="molecule type" value="Genomic_DNA"/>
</dbReference>